<feature type="domain" description="ABC transporter substrate-binding protein PnrA-like" evidence="2">
    <location>
        <begin position="264"/>
        <end position="418"/>
    </location>
</feature>
<evidence type="ECO:0000259" key="2">
    <source>
        <dbReference type="Pfam" id="PF02608"/>
    </source>
</evidence>
<evidence type="ECO:0000256" key="1">
    <source>
        <dbReference type="ARBA" id="ARBA00022729"/>
    </source>
</evidence>
<accession>A0A3N0HWW6</accession>
<dbReference type="InterPro" id="IPR003760">
    <property type="entry name" value="PnrA-like"/>
</dbReference>
<dbReference type="Gene3D" id="3.40.50.2300">
    <property type="match status" value="2"/>
</dbReference>
<dbReference type="AlphaFoldDB" id="A0A3N0HWW6"/>
<organism evidence="3 4">
    <name type="scientific">Absicoccus porci</name>
    <dbReference type="NCBI Taxonomy" id="2486576"/>
    <lineage>
        <taxon>Bacteria</taxon>
        <taxon>Bacillati</taxon>
        <taxon>Bacillota</taxon>
        <taxon>Erysipelotrichia</taxon>
        <taxon>Erysipelotrichales</taxon>
        <taxon>Erysipelotrichaceae</taxon>
        <taxon>Absicoccus</taxon>
    </lineage>
</organism>
<dbReference type="GO" id="GO:0005886">
    <property type="term" value="C:plasma membrane"/>
    <property type="evidence" value="ECO:0007669"/>
    <property type="project" value="InterPro"/>
</dbReference>
<evidence type="ECO:0000313" key="3">
    <source>
        <dbReference type="EMBL" id="RNM29275.1"/>
    </source>
</evidence>
<dbReference type="PANTHER" id="PTHR43208:SF1">
    <property type="entry name" value="ABC TRANSPORTER SUBSTRATE-BINDING PROTEIN"/>
    <property type="match status" value="1"/>
</dbReference>
<dbReference type="PANTHER" id="PTHR43208">
    <property type="entry name" value="ABC TRANSPORTER SUBSTRATE-BINDING PROTEIN"/>
    <property type="match status" value="1"/>
</dbReference>
<dbReference type="RefSeq" id="WP_128520960.1">
    <property type="nucleotide sequence ID" value="NZ_RJQC01000004.1"/>
</dbReference>
<keyword evidence="4" id="KW-1185">Reference proteome</keyword>
<keyword evidence="1" id="KW-0732">Signal</keyword>
<sequence length="568" mass="65477">MKEYSKAKKMGEKNLKQGQLLVLDETIDAIDRLDRSYLGCIDIPTNRIVGTKTRGRVSAFAPGFMPLLDEDSEFAMKWENLYDSQLAEGIRDPIQVFEYRRLFYVQEGNKRVSIAKYVGMPSMRAHVTRILPEKKDETQIDHEYVDFYAVTQINDLYFTQVGSYIAFAKCLNKDLTHPWDGETIDHVRSAFHLFCSLYPASYDVQSDVFLLACQLYGLDGAKDKEKIQRLLDGHQVQPEWINKPEMYRKVSLFNKKYSVSYPLRIAFIADSSMESSTWIHDHELGRLYMETYFGGVVKTHMYDGRMEDIVPTIAKQIDIVISISPRQLLATYKLSLEYLSIHFMNCSVLLQKTNVHTFYSRLYEAKFLLGMIAASMSQTHCILYQSEYPIYGDIPNINAFAIGAGMIDPQVKVYLDWSYASKDVLADVISGPDSICWDNTSREFGIYQKQGDTIVNLAMPIVHWGKYYVLLIQHILDRGEKAVRGHNNWWGMDSGIIDLIISEHVPYPTQNLIYDLKQAMIKGNIHPFDGEIHSQKGLIRHRQDARWSQDEIIQMRWLNENVIGGIPQ</sequence>
<evidence type="ECO:0000313" key="4">
    <source>
        <dbReference type="Proteomes" id="UP000276568"/>
    </source>
</evidence>
<comment type="caution">
    <text evidence="3">The sequence shown here is derived from an EMBL/GenBank/DDBJ whole genome shotgun (WGS) entry which is preliminary data.</text>
</comment>
<dbReference type="OrthoDB" id="9769871at2"/>
<protein>
    <submittedName>
        <fullName evidence="3">BMP family ABC transporter substrate-binding protein</fullName>
    </submittedName>
</protein>
<dbReference type="Proteomes" id="UP000276568">
    <property type="component" value="Unassembled WGS sequence"/>
</dbReference>
<name>A0A3N0HWW6_9FIRM</name>
<gene>
    <name evidence="3" type="ORF">EDX97_09725</name>
</gene>
<dbReference type="EMBL" id="RJQC01000004">
    <property type="protein sequence ID" value="RNM29275.1"/>
    <property type="molecule type" value="Genomic_DNA"/>
</dbReference>
<dbReference type="Pfam" id="PF02608">
    <property type="entry name" value="Bmp"/>
    <property type="match status" value="1"/>
</dbReference>
<proteinExistence type="predicted"/>
<dbReference type="InterPro" id="IPR052910">
    <property type="entry name" value="ABC-Purine-Binding"/>
</dbReference>
<reference evidence="3 4" key="1">
    <citation type="submission" date="2018-11" db="EMBL/GenBank/DDBJ databases">
        <title>Clostridium sp. nov., a member of the family Erysipelotrichaceae isolated from pig faeces.</title>
        <authorList>
            <person name="Chang Y.-H."/>
        </authorList>
    </citation>
    <scope>NUCLEOTIDE SEQUENCE [LARGE SCALE GENOMIC DNA]</scope>
    <source>
        <strain evidence="3 4">YH-panp20</strain>
    </source>
</reference>